<dbReference type="PANTHER" id="PTHR42832:SF3">
    <property type="entry name" value="L-GLUTAMINE--4-(METHYLSULFANYL)-2-OXOBUTANOATE AMINOTRANSFERASE"/>
    <property type="match status" value="1"/>
</dbReference>
<dbReference type="GO" id="GO:0009016">
    <property type="term" value="F:succinyldiaminopimelate transaminase activity"/>
    <property type="evidence" value="ECO:0007669"/>
    <property type="project" value="UniProtKB-EC"/>
</dbReference>
<dbReference type="CDD" id="cd00609">
    <property type="entry name" value="AAT_like"/>
    <property type="match status" value="1"/>
</dbReference>
<protein>
    <submittedName>
        <fullName evidence="5">N-succinyl-L,L-diaminopimelate aminotransferase alternative</fullName>
        <ecNumber evidence="5">2.6.1.17</ecNumber>
    </submittedName>
</protein>
<dbReference type="InterPro" id="IPR015422">
    <property type="entry name" value="PyrdxlP-dep_Trfase_small"/>
</dbReference>
<feature type="domain" description="Aminotransferase class I/classII large" evidence="4">
    <location>
        <begin position="29"/>
        <end position="372"/>
    </location>
</feature>
<dbReference type="InterPro" id="IPR004839">
    <property type="entry name" value="Aminotransferase_I/II_large"/>
</dbReference>
<dbReference type="NCBIfam" id="NF004494">
    <property type="entry name" value="PRK05839.1"/>
    <property type="match status" value="1"/>
</dbReference>
<evidence type="ECO:0000259" key="4">
    <source>
        <dbReference type="Pfam" id="PF00155"/>
    </source>
</evidence>
<dbReference type="Gene3D" id="3.40.640.10">
    <property type="entry name" value="Type I PLP-dependent aspartate aminotransferase-like (Major domain)"/>
    <property type="match status" value="1"/>
</dbReference>
<keyword evidence="2 5" id="KW-0032">Aminotransferase</keyword>
<evidence type="ECO:0000313" key="5">
    <source>
        <dbReference type="EMBL" id="SFV56835.1"/>
    </source>
</evidence>
<evidence type="ECO:0000256" key="3">
    <source>
        <dbReference type="ARBA" id="ARBA00022679"/>
    </source>
</evidence>
<evidence type="ECO:0000256" key="2">
    <source>
        <dbReference type="ARBA" id="ARBA00022576"/>
    </source>
</evidence>
<organism evidence="5">
    <name type="scientific">hydrothermal vent metagenome</name>
    <dbReference type="NCBI Taxonomy" id="652676"/>
    <lineage>
        <taxon>unclassified sequences</taxon>
        <taxon>metagenomes</taxon>
        <taxon>ecological metagenomes</taxon>
    </lineage>
</organism>
<sequence>MQFQPYPFEKLNRLLAEITPNQNYEASSLTIGEPQFETPAFIQQKLCDTASLLKKYPKTSGEEILREAMRNFNTKRFGIELSNVQIIPTFGTREVLFNFPQFLLHEKSAPVMAFTNPFYQIYEGAAIASGAKVHYISLTKANNFKPQIDEEILSECDLVILNFPNNPTASTLTLEELGEWVKLSLKHDFVLLNDECYSELYTDSPTPSLLQAAKYVGNDTFKNTLVINSISKRSSAPGLRSGFIAGDAKILKAYMQYRTYVGCASPLPLQHAAAAAWSDEAHVEASRSIYKENFAIAHKILGCAVPDATFYIWLEVKNPLEFTKKLYKEYNVKVLPGEFLSRDDNGINPGEGYIRIALVENPQKTQEVLQRLKKALDEHNK</sequence>
<dbReference type="EMBL" id="FPHB01000038">
    <property type="protein sequence ID" value="SFV56835.1"/>
    <property type="molecule type" value="Genomic_DNA"/>
</dbReference>
<evidence type="ECO:0000256" key="1">
    <source>
        <dbReference type="ARBA" id="ARBA00001933"/>
    </source>
</evidence>
<reference evidence="5" key="1">
    <citation type="submission" date="2016-10" db="EMBL/GenBank/DDBJ databases">
        <authorList>
            <person name="de Groot N.N."/>
        </authorList>
    </citation>
    <scope>NUCLEOTIDE SEQUENCE</scope>
</reference>
<dbReference type="Pfam" id="PF00155">
    <property type="entry name" value="Aminotran_1_2"/>
    <property type="match status" value="1"/>
</dbReference>
<name>A0A1W1BTN0_9ZZZZ</name>
<dbReference type="PANTHER" id="PTHR42832">
    <property type="entry name" value="AMINO ACID AMINOTRANSFERASE"/>
    <property type="match status" value="1"/>
</dbReference>
<gene>
    <name evidence="5" type="ORF">MNB_SM-7-447</name>
</gene>
<accession>A0A1W1BTN0</accession>
<dbReference type="InterPro" id="IPR015421">
    <property type="entry name" value="PyrdxlP-dep_Trfase_major"/>
</dbReference>
<dbReference type="InterPro" id="IPR015424">
    <property type="entry name" value="PyrdxlP-dep_Trfase"/>
</dbReference>
<dbReference type="SUPFAM" id="SSF53383">
    <property type="entry name" value="PLP-dependent transferases"/>
    <property type="match status" value="1"/>
</dbReference>
<proteinExistence type="predicted"/>
<dbReference type="Gene3D" id="3.90.1150.10">
    <property type="entry name" value="Aspartate Aminotransferase, domain 1"/>
    <property type="match status" value="1"/>
</dbReference>
<keyword evidence="3 5" id="KW-0808">Transferase</keyword>
<dbReference type="GO" id="GO:0030170">
    <property type="term" value="F:pyridoxal phosphate binding"/>
    <property type="evidence" value="ECO:0007669"/>
    <property type="project" value="InterPro"/>
</dbReference>
<dbReference type="InterPro" id="IPR050881">
    <property type="entry name" value="LL-DAP_aminotransferase"/>
</dbReference>
<comment type="cofactor">
    <cofactor evidence="1">
        <name>pyridoxal 5'-phosphate</name>
        <dbReference type="ChEBI" id="CHEBI:597326"/>
    </cofactor>
</comment>
<dbReference type="AlphaFoldDB" id="A0A1W1BTN0"/>
<dbReference type="EC" id="2.6.1.17" evidence="5"/>